<reference evidence="6" key="1">
    <citation type="submission" date="2020-01" db="EMBL/GenBank/DDBJ databases">
        <authorList>
            <person name="Rat A."/>
        </authorList>
    </citation>
    <scope>NUCLEOTIDE SEQUENCE</scope>
    <source>
        <strain evidence="6">LMG 31228</strain>
    </source>
</reference>
<name>A0A9X9XHY5_9PROT</name>
<dbReference type="InterPro" id="IPR016193">
    <property type="entry name" value="Cytidine_deaminase-like"/>
</dbReference>
<keyword evidence="4" id="KW-0862">Zinc</keyword>
<dbReference type="Pfam" id="PF00383">
    <property type="entry name" value="dCMP_cyt_deam_1"/>
    <property type="match status" value="1"/>
</dbReference>
<dbReference type="AlphaFoldDB" id="A0A9X9XHY5"/>
<protein>
    <submittedName>
        <fullName evidence="6">Nucleoside deaminase</fullName>
    </submittedName>
</protein>
<organism evidence="6 7">
    <name type="scientific">Neoroseomonas eburnea</name>
    <dbReference type="NCBI Taxonomy" id="1346889"/>
    <lineage>
        <taxon>Bacteria</taxon>
        <taxon>Pseudomonadati</taxon>
        <taxon>Pseudomonadota</taxon>
        <taxon>Alphaproteobacteria</taxon>
        <taxon>Acetobacterales</taxon>
        <taxon>Acetobacteraceae</taxon>
        <taxon>Neoroseomonas</taxon>
    </lineage>
</organism>
<dbReference type="Proteomes" id="UP001138709">
    <property type="component" value="Unassembled WGS sequence"/>
</dbReference>
<dbReference type="GO" id="GO:0047974">
    <property type="term" value="F:guanosine deaminase activity"/>
    <property type="evidence" value="ECO:0007669"/>
    <property type="project" value="TreeGrafter"/>
</dbReference>
<evidence type="ECO:0000259" key="5">
    <source>
        <dbReference type="PROSITE" id="PS51747"/>
    </source>
</evidence>
<dbReference type="RefSeq" id="WP_211848894.1">
    <property type="nucleotide sequence ID" value="NZ_JAAEDL010000030.1"/>
</dbReference>
<accession>A0A9X9XHY5</accession>
<dbReference type="InterPro" id="IPR002125">
    <property type="entry name" value="CMP_dCMP_dom"/>
</dbReference>
<dbReference type="FunFam" id="3.40.140.10:FF:000011">
    <property type="entry name" value="tRNA-specific adenosine deaminase"/>
    <property type="match status" value="1"/>
</dbReference>
<gene>
    <name evidence="6" type="ORF">GXW74_22740</name>
</gene>
<evidence type="ECO:0000256" key="2">
    <source>
        <dbReference type="ARBA" id="ARBA00022723"/>
    </source>
</evidence>
<reference evidence="6" key="2">
    <citation type="journal article" date="2021" name="Syst. Appl. Microbiol.">
        <title>Roseomonas hellenica sp. nov., isolated from roots of wild-growing Alkanna tinctoria.</title>
        <authorList>
            <person name="Rat A."/>
            <person name="Naranjo H.D."/>
            <person name="Lebbe L."/>
            <person name="Cnockaert M."/>
            <person name="Krigas N."/>
            <person name="Grigoriadou K."/>
            <person name="Maloupa E."/>
            <person name="Willems A."/>
        </authorList>
    </citation>
    <scope>NUCLEOTIDE SEQUENCE</scope>
    <source>
        <strain evidence="6">LMG 31228</strain>
    </source>
</reference>
<evidence type="ECO:0000256" key="3">
    <source>
        <dbReference type="ARBA" id="ARBA00022801"/>
    </source>
</evidence>
<dbReference type="SUPFAM" id="SSF53927">
    <property type="entry name" value="Cytidine deaminase-like"/>
    <property type="match status" value="1"/>
</dbReference>
<feature type="domain" description="CMP/dCMP-type deaminase" evidence="5">
    <location>
        <begin position="1"/>
        <end position="112"/>
    </location>
</feature>
<dbReference type="CDD" id="cd01285">
    <property type="entry name" value="nucleoside_deaminase"/>
    <property type="match status" value="1"/>
</dbReference>
<dbReference type="Gene3D" id="3.40.140.10">
    <property type="entry name" value="Cytidine Deaminase, domain 2"/>
    <property type="match status" value="1"/>
</dbReference>
<comment type="similarity">
    <text evidence="1">Belongs to the cytidine and deoxycytidylate deaminase family.</text>
</comment>
<dbReference type="PANTHER" id="PTHR11079:SF161">
    <property type="entry name" value="CMP_DCMP-TYPE DEAMINASE DOMAIN-CONTAINING PROTEIN"/>
    <property type="match status" value="1"/>
</dbReference>
<dbReference type="EMBL" id="JAAEDL010000030">
    <property type="protein sequence ID" value="MBR0683321.1"/>
    <property type="molecule type" value="Genomic_DNA"/>
</dbReference>
<proteinExistence type="inferred from homology"/>
<dbReference type="InterPro" id="IPR016192">
    <property type="entry name" value="APOBEC/CMP_deaminase_Zn-bd"/>
</dbReference>
<dbReference type="PROSITE" id="PS00903">
    <property type="entry name" value="CYT_DCMP_DEAMINASES_1"/>
    <property type="match status" value="1"/>
</dbReference>
<dbReference type="GO" id="GO:0006152">
    <property type="term" value="P:purine nucleoside catabolic process"/>
    <property type="evidence" value="ECO:0007669"/>
    <property type="project" value="TreeGrafter"/>
</dbReference>
<evidence type="ECO:0000313" key="7">
    <source>
        <dbReference type="Proteomes" id="UP001138709"/>
    </source>
</evidence>
<sequence length="155" mass="16541">MDEADFMRRAIALSCQGVEEGGGPFGAVVVKDGRILGEGRNAVVPARDPTAHAEIVAIRAACTALGTHDLTGAVIYTSCEPCPMCLGAVWWARIREIVYANDRADAAAIGFDDAAIYEEVAAPVAARRLPLRRLLAAEAMAAFRAWEAKPDKVPY</sequence>
<keyword evidence="3" id="KW-0378">Hydrolase</keyword>
<evidence type="ECO:0000256" key="4">
    <source>
        <dbReference type="ARBA" id="ARBA00022833"/>
    </source>
</evidence>
<keyword evidence="2" id="KW-0479">Metal-binding</keyword>
<dbReference type="PANTHER" id="PTHR11079">
    <property type="entry name" value="CYTOSINE DEAMINASE FAMILY MEMBER"/>
    <property type="match status" value="1"/>
</dbReference>
<dbReference type="PROSITE" id="PS51747">
    <property type="entry name" value="CYT_DCMP_DEAMINASES_2"/>
    <property type="match status" value="1"/>
</dbReference>
<keyword evidence="7" id="KW-1185">Reference proteome</keyword>
<evidence type="ECO:0000313" key="6">
    <source>
        <dbReference type="EMBL" id="MBR0683321.1"/>
    </source>
</evidence>
<comment type="caution">
    <text evidence="6">The sequence shown here is derived from an EMBL/GenBank/DDBJ whole genome shotgun (WGS) entry which is preliminary data.</text>
</comment>
<evidence type="ECO:0000256" key="1">
    <source>
        <dbReference type="ARBA" id="ARBA00006576"/>
    </source>
</evidence>
<dbReference type="GO" id="GO:0008270">
    <property type="term" value="F:zinc ion binding"/>
    <property type="evidence" value="ECO:0007669"/>
    <property type="project" value="InterPro"/>
</dbReference>